<reference evidence="2 3" key="1">
    <citation type="journal article" date="2015" name="Proc. Natl. Acad. Sci. U.S.A.">
        <title>The resurrection genome of Boea hygrometrica: A blueprint for survival of dehydration.</title>
        <authorList>
            <person name="Xiao L."/>
            <person name="Yang G."/>
            <person name="Zhang L."/>
            <person name="Yang X."/>
            <person name="Zhao S."/>
            <person name="Ji Z."/>
            <person name="Zhou Q."/>
            <person name="Hu M."/>
            <person name="Wang Y."/>
            <person name="Chen M."/>
            <person name="Xu Y."/>
            <person name="Jin H."/>
            <person name="Xiao X."/>
            <person name="Hu G."/>
            <person name="Bao F."/>
            <person name="Hu Y."/>
            <person name="Wan P."/>
            <person name="Li L."/>
            <person name="Deng X."/>
            <person name="Kuang T."/>
            <person name="Xiang C."/>
            <person name="Zhu J.K."/>
            <person name="Oliver M.J."/>
            <person name="He Y."/>
        </authorList>
    </citation>
    <scope>NUCLEOTIDE SEQUENCE [LARGE SCALE GENOMIC DNA]</scope>
    <source>
        <strain evidence="3">cv. XS01</strain>
    </source>
</reference>
<organism evidence="2 3">
    <name type="scientific">Dorcoceras hygrometricum</name>
    <dbReference type="NCBI Taxonomy" id="472368"/>
    <lineage>
        <taxon>Eukaryota</taxon>
        <taxon>Viridiplantae</taxon>
        <taxon>Streptophyta</taxon>
        <taxon>Embryophyta</taxon>
        <taxon>Tracheophyta</taxon>
        <taxon>Spermatophyta</taxon>
        <taxon>Magnoliopsida</taxon>
        <taxon>eudicotyledons</taxon>
        <taxon>Gunneridae</taxon>
        <taxon>Pentapetalae</taxon>
        <taxon>asterids</taxon>
        <taxon>lamiids</taxon>
        <taxon>Lamiales</taxon>
        <taxon>Gesneriaceae</taxon>
        <taxon>Didymocarpoideae</taxon>
        <taxon>Trichosporeae</taxon>
        <taxon>Loxocarpinae</taxon>
        <taxon>Dorcoceras</taxon>
    </lineage>
</organism>
<sequence length="209" mass="23739">MNSDSGGGDEGDGRWCDDGRRRREGGGGELKGRVVNTTCHAFILRPTILNKLNINFVRKLRNQYLCNPQWFKDTASRITDSTCKNQLIMVSAQYGPFSSNIPIESTTIGKSRVARDWIAMHTSWRSNSDIACATREYEGAEDSEEHLSRFENAVILHQYSDPIKSQVFLTILVMSTYSGSSEGGPRNPKSEKLYEFHRDYDYMIMECCQ</sequence>
<proteinExistence type="predicted"/>
<dbReference type="EMBL" id="KQ989515">
    <property type="protein sequence ID" value="KZV54657.1"/>
    <property type="molecule type" value="Genomic_DNA"/>
</dbReference>
<evidence type="ECO:0000313" key="3">
    <source>
        <dbReference type="Proteomes" id="UP000250235"/>
    </source>
</evidence>
<keyword evidence="3" id="KW-1185">Reference proteome</keyword>
<evidence type="ECO:0000313" key="2">
    <source>
        <dbReference type="EMBL" id="KZV54657.1"/>
    </source>
</evidence>
<dbReference type="OrthoDB" id="913893at2759"/>
<dbReference type="Proteomes" id="UP000250235">
    <property type="component" value="Unassembled WGS sequence"/>
</dbReference>
<name>A0A2Z7D6N5_9LAMI</name>
<gene>
    <name evidence="2" type="ORF">F511_25485</name>
</gene>
<dbReference type="AlphaFoldDB" id="A0A2Z7D6N5"/>
<evidence type="ECO:0000256" key="1">
    <source>
        <dbReference type="SAM" id="MobiDB-lite"/>
    </source>
</evidence>
<protein>
    <submittedName>
        <fullName evidence="2">Uncharacterized protein</fullName>
    </submittedName>
</protein>
<accession>A0A2Z7D6N5</accession>
<feature type="region of interest" description="Disordered" evidence="1">
    <location>
        <begin position="1"/>
        <end position="30"/>
    </location>
</feature>
<feature type="compositionally biased region" description="Basic and acidic residues" evidence="1">
    <location>
        <begin position="11"/>
        <end position="30"/>
    </location>
</feature>